<evidence type="ECO:0000256" key="5">
    <source>
        <dbReference type="ARBA" id="ARBA00023134"/>
    </source>
</evidence>
<accession>A0A9P8AIQ9</accession>
<reference evidence="12" key="1">
    <citation type="submission" date="2021-03" db="EMBL/GenBank/DDBJ databases">
        <authorList>
            <person name="Palmer J.M."/>
        </authorList>
    </citation>
    <scope>NUCLEOTIDE SEQUENCE</scope>
    <source>
        <strain evidence="12">ARV_011</strain>
    </source>
</reference>
<dbReference type="Gene3D" id="1.10.400.10">
    <property type="entry name" value="GI Alpha 1, domain 2-like"/>
    <property type="match status" value="1"/>
</dbReference>
<dbReference type="EMBL" id="JAHMUF010000009">
    <property type="protein sequence ID" value="KAG7193996.1"/>
    <property type="molecule type" value="Genomic_DNA"/>
</dbReference>
<dbReference type="InterPro" id="IPR027417">
    <property type="entry name" value="P-loop_NTPase"/>
</dbReference>
<evidence type="ECO:0000256" key="10">
    <source>
        <dbReference type="PIRSR" id="PIRSR601019-2"/>
    </source>
</evidence>
<keyword evidence="1" id="KW-0519">Myristate</keyword>
<evidence type="ECO:0000256" key="1">
    <source>
        <dbReference type="ARBA" id="ARBA00022707"/>
    </source>
</evidence>
<evidence type="ECO:0000256" key="2">
    <source>
        <dbReference type="ARBA" id="ARBA00022723"/>
    </source>
</evidence>
<dbReference type="GO" id="GO:0010255">
    <property type="term" value="P:glucose mediated signaling pathway"/>
    <property type="evidence" value="ECO:0007669"/>
    <property type="project" value="UniProtKB-ARBA"/>
</dbReference>
<dbReference type="InterPro" id="IPR001019">
    <property type="entry name" value="Gprotein_alpha_su"/>
</dbReference>
<feature type="binding site" evidence="9">
    <location>
        <position position="498"/>
    </location>
    <ligand>
        <name>GTP</name>
        <dbReference type="ChEBI" id="CHEBI:37565"/>
    </ligand>
</feature>
<dbReference type="GO" id="GO:0005525">
    <property type="term" value="F:GTP binding"/>
    <property type="evidence" value="ECO:0007669"/>
    <property type="project" value="UniProtKB-KW"/>
</dbReference>
<comment type="caution">
    <text evidence="12">The sequence shown here is derived from an EMBL/GenBank/DDBJ whole genome shotgun (WGS) entry which is preliminary data.</text>
</comment>
<feature type="compositionally biased region" description="Low complexity" evidence="11">
    <location>
        <begin position="99"/>
        <end position="127"/>
    </location>
</feature>
<dbReference type="CDD" id="cd00066">
    <property type="entry name" value="G-alpha"/>
    <property type="match status" value="1"/>
</dbReference>
<keyword evidence="13" id="KW-1185">Reference proteome</keyword>
<dbReference type="Pfam" id="PF00503">
    <property type="entry name" value="G-alpha"/>
    <property type="match status" value="1"/>
</dbReference>
<dbReference type="PRINTS" id="PR00318">
    <property type="entry name" value="GPROTEINA"/>
</dbReference>
<evidence type="ECO:0000256" key="7">
    <source>
        <dbReference type="ARBA" id="ARBA00023224"/>
    </source>
</evidence>
<feature type="binding site" evidence="9">
    <location>
        <begin position="443"/>
        <end position="446"/>
    </location>
    <ligand>
        <name>GTP</name>
        <dbReference type="ChEBI" id="CHEBI:37565"/>
    </ligand>
</feature>
<feature type="region of interest" description="Disordered" evidence="11">
    <location>
        <begin position="1"/>
        <end position="160"/>
    </location>
</feature>
<dbReference type="InterPro" id="IPR002975">
    <property type="entry name" value="Fungi_Gprotein_alpha"/>
</dbReference>
<keyword evidence="4 10" id="KW-0460">Magnesium</keyword>
<feature type="binding site" evidence="9">
    <location>
        <begin position="324"/>
        <end position="325"/>
    </location>
    <ligand>
        <name>GTP</name>
        <dbReference type="ChEBI" id="CHEBI:37565"/>
    </ligand>
</feature>
<dbReference type="RefSeq" id="XP_043049543.1">
    <property type="nucleotide sequence ID" value="XM_043195838.1"/>
</dbReference>
<evidence type="ECO:0000256" key="9">
    <source>
        <dbReference type="PIRSR" id="PIRSR601019-1"/>
    </source>
</evidence>
<protein>
    <submittedName>
        <fullName evidence="12">Guanine nucleotide-binding protein alpha-2 subunit</fullName>
    </submittedName>
</protein>
<dbReference type="GO" id="GO:0031683">
    <property type="term" value="F:G-protein beta/gamma-subunit complex binding"/>
    <property type="evidence" value="ECO:0007669"/>
    <property type="project" value="InterPro"/>
</dbReference>
<feature type="binding site" evidence="9">
    <location>
        <begin position="374"/>
        <end position="378"/>
    </location>
    <ligand>
        <name>GTP</name>
        <dbReference type="ChEBI" id="CHEBI:37565"/>
    </ligand>
</feature>
<dbReference type="Gene3D" id="3.40.50.300">
    <property type="entry name" value="P-loop containing nucleotide triphosphate hydrolases"/>
    <property type="match status" value="1"/>
</dbReference>
<proteinExistence type="predicted"/>
<evidence type="ECO:0000256" key="6">
    <source>
        <dbReference type="ARBA" id="ARBA00023139"/>
    </source>
</evidence>
<dbReference type="SUPFAM" id="SSF52540">
    <property type="entry name" value="P-loop containing nucleoside triphosphate hydrolases"/>
    <property type="match status" value="1"/>
</dbReference>
<evidence type="ECO:0000256" key="3">
    <source>
        <dbReference type="ARBA" id="ARBA00022741"/>
    </source>
</evidence>
<dbReference type="Proteomes" id="UP000790833">
    <property type="component" value="Unassembled WGS sequence"/>
</dbReference>
<dbReference type="OrthoDB" id="5817230at2759"/>
<feature type="binding site" evidence="9">
    <location>
        <begin position="349"/>
        <end position="355"/>
    </location>
    <ligand>
        <name>GTP</name>
        <dbReference type="ChEBI" id="CHEBI:37565"/>
    </ligand>
</feature>
<feature type="compositionally biased region" description="Polar residues" evidence="11">
    <location>
        <begin position="54"/>
        <end position="98"/>
    </location>
</feature>
<dbReference type="SMART" id="SM00275">
    <property type="entry name" value="G_alpha"/>
    <property type="match status" value="1"/>
</dbReference>
<dbReference type="PRINTS" id="PR01241">
    <property type="entry name" value="GPROTEINAFNG"/>
</dbReference>
<dbReference type="FunFam" id="3.40.50.300:FF:000181">
    <property type="entry name" value="Guanine nucleotide-binding protein subunit alpha"/>
    <property type="match status" value="1"/>
</dbReference>
<feature type="compositionally biased region" description="Polar residues" evidence="11">
    <location>
        <begin position="14"/>
        <end position="41"/>
    </location>
</feature>
<dbReference type="PANTHER" id="PTHR10218:SF369">
    <property type="entry name" value="GUANINE NUCLEOTIDE-BINDING PROTEIN ALPHA-2 SUBUNIT"/>
    <property type="match status" value="1"/>
</dbReference>
<evidence type="ECO:0000256" key="8">
    <source>
        <dbReference type="ARBA" id="ARBA00023288"/>
    </source>
</evidence>
<gene>
    <name evidence="12" type="primary">GPA2</name>
    <name evidence="12" type="ORF">KQ657_005195</name>
</gene>
<keyword evidence="8" id="KW-0449">Lipoprotein</keyword>
<dbReference type="InterPro" id="IPR011025">
    <property type="entry name" value="GproteinA_insert"/>
</dbReference>
<evidence type="ECO:0000313" key="12">
    <source>
        <dbReference type="EMBL" id="KAG7193996.1"/>
    </source>
</evidence>
<dbReference type="GO" id="GO:0005834">
    <property type="term" value="C:heterotrimeric G-protein complex"/>
    <property type="evidence" value="ECO:0007669"/>
    <property type="project" value="InterPro"/>
</dbReference>
<feature type="compositionally biased region" description="Low complexity" evidence="11">
    <location>
        <begin position="138"/>
        <end position="157"/>
    </location>
</feature>
<dbReference type="GeneID" id="66118569"/>
<dbReference type="GO" id="GO:0003924">
    <property type="term" value="F:GTPase activity"/>
    <property type="evidence" value="ECO:0007669"/>
    <property type="project" value="InterPro"/>
</dbReference>
<dbReference type="GO" id="GO:0046872">
    <property type="term" value="F:metal ion binding"/>
    <property type="evidence" value="ECO:0007669"/>
    <property type="project" value="UniProtKB-KW"/>
</dbReference>
<dbReference type="AlphaFoldDB" id="A0A9P8AIQ9"/>
<sequence>MGLCASKSPLSDVGTPTDNAKRQGQQNAVNVSSSDTQTAVTGSPIAAEGKKISEGTTGSNQTSDTDVQSNQNHQVPQGHPNTGSSAGNPETENINTNHSNNNNNSATATATASVGAGAGAGASTVTGKGSNGGALTKSSTNPSLNNVNTNTSNGSGTNDKDVKILLLGSGESGKSTIVKQMKILHQNGYNDDEKFEYRSFVYKNVMECIRNVLNAIIDIQPELIVKDLSEKKTLSATSEATSISDSEDHQIEALDPIAVRGEHKIIKAVLAESDLKDILNYDYPIDSDEDFDYSVAEKINKVYNQTPEVAEFIQVHQGSFYLIDSTDYFLSQILTLASPNYLPTVQDILRTRKKTSGIFDFSFNMPGLNIHMFDVGGQRSERKKWIHCFDNVTLIMFCVALSEYDQVLLEENTQNRLEESLTLFDSVVNSRWFARTSVVLFLNKIDIFAKKLPHSPLENYFPDYIGGNDVNKAAQYIYWRFTQVNRSGLKIYPHITQATDTSNIELVMAAVRETILENSLRDTGLLN</sequence>
<feature type="binding site" evidence="10">
    <location>
        <position position="175"/>
    </location>
    <ligand>
        <name>Mg(2+)</name>
        <dbReference type="ChEBI" id="CHEBI:18420"/>
    </ligand>
</feature>
<feature type="binding site" evidence="9">
    <location>
        <begin position="171"/>
        <end position="176"/>
    </location>
    <ligand>
        <name>GTP</name>
        <dbReference type="ChEBI" id="CHEBI:37565"/>
    </ligand>
</feature>
<dbReference type="SUPFAM" id="SSF47895">
    <property type="entry name" value="Transducin (alpha subunit), insertion domain"/>
    <property type="match status" value="1"/>
</dbReference>
<name>A0A9P8AIQ9_9ASCO</name>
<organism evidence="12 13">
    <name type="scientific">Scheffersomyces spartinae</name>
    <dbReference type="NCBI Taxonomy" id="45513"/>
    <lineage>
        <taxon>Eukaryota</taxon>
        <taxon>Fungi</taxon>
        <taxon>Dikarya</taxon>
        <taxon>Ascomycota</taxon>
        <taxon>Saccharomycotina</taxon>
        <taxon>Pichiomycetes</taxon>
        <taxon>Debaryomycetaceae</taxon>
        <taxon>Scheffersomyces</taxon>
    </lineage>
</organism>
<evidence type="ECO:0000256" key="11">
    <source>
        <dbReference type="SAM" id="MobiDB-lite"/>
    </source>
</evidence>
<dbReference type="PROSITE" id="PS51882">
    <property type="entry name" value="G_ALPHA"/>
    <property type="match status" value="1"/>
</dbReference>
<keyword evidence="6" id="KW-0564">Palmitate</keyword>
<feature type="binding site" evidence="10">
    <location>
        <position position="355"/>
    </location>
    <ligand>
        <name>Mg(2+)</name>
        <dbReference type="ChEBI" id="CHEBI:18420"/>
    </ligand>
</feature>
<dbReference type="PANTHER" id="PTHR10218">
    <property type="entry name" value="GTP-BINDING PROTEIN ALPHA SUBUNIT"/>
    <property type="match status" value="1"/>
</dbReference>
<dbReference type="GO" id="GO:0005737">
    <property type="term" value="C:cytoplasm"/>
    <property type="evidence" value="ECO:0007669"/>
    <property type="project" value="TreeGrafter"/>
</dbReference>
<dbReference type="FunFam" id="3.40.50.300:FF:000692">
    <property type="entry name" value="Guanine nucleotide-binding protein subunit alpha"/>
    <property type="match status" value="1"/>
</dbReference>
<evidence type="ECO:0000256" key="4">
    <source>
        <dbReference type="ARBA" id="ARBA00022842"/>
    </source>
</evidence>
<evidence type="ECO:0000313" key="13">
    <source>
        <dbReference type="Proteomes" id="UP000790833"/>
    </source>
</evidence>
<keyword evidence="5 9" id="KW-0342">GTP-binding</keyword>
<dbReference type="GO" id="GO:0007189">
    <property type="term" value="P:adenylate cyclase-activating G protein-coupled receptor signaling pathway"/>
    <property type="evidence" value="ECO:0007669"/>
    <property type="project" value="TreeGrafter"/>
</dbReference>
<dbReference type="GO" id="GO:0001664">
    <property type="term" value="F:G protein-coupled receptor binding"/>
    <property type="evidence" value="ECO:0007669"/>
    <property type="project" value="InterPro"/>
</dbReference>
<keyword evidence="3 9" id="KW-0547">Nucleotide-binding</keyword>
<keyword evidence="7" id="KW-0807">Transducer</keyword>
<keyword evidence="2 10" id="KW-0479">Metal-binding</keyword>